<dbReference type="Proteomes" id="UP000259570">
    <property type="component" value="Unassembled WGS sequence"/>
</dbReference>
<evidence type="ECO:0000313" key="3">
    <source>
        <dbReference type="Proteomes" id="UP000259570"/>
    </source>
</evidence>
<dbReference type="AlphaFoldDB" id="A0A3E1KLL9"/>
<evidence type="ECO:0000313" key="2">
    <source>
        <dbReference type="EMBL" id="RFF39649.1"/>
    </source>
</evidence>
<reference evidence="2 3" key="1">
    <citation type="submission" date="2018-08" db="EMBL/GenBank/DDBJ databases">
        <title>Genome sequencing of X. nasturtii WHRI 8984.</title>
        <authorList>
            <person name="Studholme D.J."/>
            <person name="Mchugh J."/>
            <person name="Vicente J."/>
        </authorList>
    </citation>
    <scope>NUCLEOTIDE SEQUENCE [LARGE SCALE GENOMIC DNA]</scope>
    <source>
        <strain evidence="2 3">WHRI 8984</strain>
    </source>
</reference>
<sequence>MRAIGARALERPRRKRGPGRAAGVGVRVRPSEAFGASPLAARGDAFVIAGTGNALRRTLIRRYAPPSPDASREASLNYSGLAPLPSGDGLE</sequence>
<protein>
    <submittedName>
        <fullName evidence="2">Uncharacterized protein</fullName>
    </submittedName>
</protein>
<accession>A0A3E1KLL9</accession>
<proteinExistence type="predicted"/>
<gene>
    <name evidence="2" type="ORF">DZD52_09525</name>
</gene>
<feature type="region of interest" description="Disordered" evidence="1">
    <location>
        <begin position="1"/>
        <end position="25"/>
    </location>
</feature>
<name>A0A3E1KLL9_9XANT</name>
<feature type="region of interest" description="Disordered" evidence="1">
    <location>
        <begin position="65"/>
        <end position="91"/>
    </location>
</feature>
<dbReference type="EMBL" id="QUZM01000014">
    <property type="protein sequence ID" value="RFF39649.1"/>
    <property type="molecule type" value="Genomic_DNA"/>
</dbReference>
<organism evidence="2 3">
    <name type="scientific">Xanthomonas nasturtii</name>
    <dbReference type="NCBI Taxonomy" id="1843581"/>
    <lineage>
        <taxon>Bacteria</taxon>
        <taxon>Pseudomonadati</taxon>
        <taxon>Pseudomonadota</taxon>
        <taxon>Gammaproteobacteria</taxon>
        <taxon>Lysobacterales</taxon>
        <taxon>Lysobacteraceae</taxon>
        <taxon>Xanthomonas</taxon>
    </lineage>
</organism>
<evidence type="ECO:0000256" key="1">
    <source>
        <dbReference type="SAM" id="MobiDB-lite"/>
    </source>
</evidence>
<comment type="caution">
    <text evidence="2">The sequence shown here is derived from an EMBL/GenBank/DDBJ whole genome shotgun (WGS) entry which is preliminary data.</text>
</comment>